<dbReference type="OrthoDB" id="2187at2759"/>
<evidence type="ECO:0000256" key="1">
    <source>
        <dbReference type="ARBA" id="ARBA00022741"/>
    </source>
</evidence>
<name>A0A8S1EJ40_9PELO</name>
<evidence type="ECO:0000256" key="2">
    <source>
        <dbReference type="ARBA" id="ARBA00022840"/>
    </source>
</evidence>
<evidence type="ECO:0000313" key="5">
    <source>
        <dbReference type="Proteomes" id="UP000494206"/>
    </source>
</evidence>
<organism evidence="4 5">
    <name type="scientific">Caenorhabditis bovis</name>
    <dbReference type="NCBI Taxonomy" id="2654633"/>
    <lineage>
        <taxon>Eukaryota</taxon>
        <taxon>Metazoa</taxon>
        <taxon>Ecdysozoa</taxon>
        <taxon>Nematoda</taxon>
        <taxon>Chromadorea</taxon>
        <taxon>Rhabditida</taxon>
        <taxon>Rhabditina</taxon>
        <taxon>Rhabditomorpha</taxon>
        <taxon>Rhabditoidea</taxon>
        <taxon>Rhabditidae</taxon>
        <taxon>Peloderinae</taxon>
        <taxon>Caenorhabditis</taxon>
    </lineage>
</organism>
<sequence>MSKSYPAFLSYHSQSNCFAYAKYLSAIGKKLENGANSEILGGQFVGNFRIRNCHNPNVVVDVQLFGKLPLTHVFVNSIFAKISGFYENQEVILERIDSTTNCSYVEVAPTTNNDYSVISQSRSNIEANFLDQIRLVSNNMLIPYFVSPGIFVELRILNISPTTNNPVILDNETELHVQTATENGLNDEKKTLAMNVAKIVEGLSNEGFKSNFTIKLEKETVMARVLPRHLADYWMKDIEETVDEATIYIEGRDNVGHNEFGIVQVFSPNHHNEVMFSYLHRPSKMLITTAFNSALSHMLTSLKLPDKFHCVIGNSEYDEYSTISFRSVEPSKMVYLKHADLQVDDKTKQWLDQQNHMQELMSSLESKMQCHPILLSSSGKVMDLMAGGKSVDSIEKSLSETIRDLESKKPSLLLLDDIDVILPQLDQEQRQIPTEKLIALLCNKLKKCKVNAQFAEDQLWHTNLSSTNPQK</sequence>
<accession>A0A8S1EJ40</accession>
<dbReference type="EMBL" id="CADEPM010000002">
    <property type="protein sequence ID" value="CAB3400785.1"/>
    <property type="molecule type" value="Genomic_DNA"/>
</dbReference>
<protein>
    <recommendedName>
        <fullName evidence="3">Peroxisomal ATPase PEX1 N-terminal C-lobe domain-containing protein</fullName>
    </recommendedName>
</protein>
<dbReference type="SUPFAM" id="SSF54585">
    <property type="entry name" value="Cdc48 domain 2-like"/>
    <property type="match status" value="1"/>
</dbReference>
<dbReference type="Pfam" id="PF09262">
    <property type="entry name" value="PEX-1N"/>
    <property type="match status" value="1"/>
</dbReference>
<evidence type="ECO:0000313" key="4">
    <source>
        <dbReference type="EMBL" id="CAB3400785.1"/>
    </source>
</evidence>
<dbReference type="Gene3D" id="3.10.330.10">
    <property type="match status" value="1"/>
</dbReference>
<proteinExistence type="predicted"/>
<evidence type="ECO:0000259" key="3">
    <source>
        <dbReference type="Pfam" id="PF09262"/>
    </source>
</evidence>
<dbReference type="GO" id="GO:0005777">
    <property type="term" value="C:peroxisome"/>
    <property type="evidence" value="ECO:0007669"/>
    <property type="project" value="InterPro"/>
</dbReference>
<keyword evidence="2" id="KW-0067">ATP-binding</keyword>
<dbReference type="GO" id="GO:0005524">
    <property type="term" value="F:ATP binding"/>
    <property type="evidence" value="ECO:0007669"/>
    <property type="project" value="UniProtKB-KW"/>
</dbReference>
<keyword evidence="1" id="KW-0547">Nucleotide-binding</keyword>
<dbReference type="Proteomes" id="UP000494206">
    <property type="component" value="Unassembled WGS sequence"/>
</dbReference>
<comment type="caution">
    <text evidence="4">The sequence shown here is derived from an EMBL/GenBank/DDBJ whole genome shotgun (WGS) entry which is preliminary data.</text>
</comment>
<dbReference type="InterPro" id="IPR029067">
    <property type="entry name" value="CDC48_domain_2-like_sf"/>
</dbReference>
<reference evidence="4 5" key="1">
    <citation type="submission" date="2020-04" db="EMBL/GenBank/DDBJ databases">
        <authorList>
            <person name="Laetsch R D."/>
            <person name="Stevens L."/>
            <person name="Kumar S."/>
            <person name="Blaxter L. M."/>
        </authorList>
    </citation>
    <scope>NUCLEOTIDE SEQUENCE [LARGE SCALE GENOMIC DNA]</scope>
</reference>
<dbReference type="InterPro" id="IPR015342">
    <property type="entry name" value="PEX1-N_C-lobe"/>
</dbReference>
<gene>
    <name evidence="4" type="ORF">CBOVIS_LOCUS3645</name>
</gene>
<dbReference type="GO" id="GO:0007031">
    <property type="term" value="P:peroxisome organization"/>
    <property type="evidence" value="ECO:0007669"/>
    <property type="project" value="InterPro"/>
</dbReference>
<dbReference type="AlphaFoldDB" id="A0A8S1EJ40"/>
<keyword evidence="5" id="KW-1185">Reference proteome</keyword>
<feature type="domain" description="Peroxisomal ATPase PEX1 N-terminal C-lobe" evidence="3">
    <location>
        <begin position="105"/>
        <end position="178"/>
    </location>
</feature>